<feature type="region of interest" description="Disordered" evidence="2">
    <location>
        <begin position="603"/>
        <end position="632"/>
    </location>
</feature>
<comment type="caution">
    <text evidence="4">The sequence shown here is derived from an EMBL/GenBank/DDBJ whole genome shotgun (WGS) entry which is preliminary data.</text>
</comment>
<reference evidence="4" key="2">
    <citation type="submission" date="2023-05" db="EMBL/GenBank/DDBJ databases">
        <authorList>
            <person name="Schelkunov M.I."/>
        </authorList>
    </citation>
    <scope>NUCLEOTIDE SEQUENCE</scope>
    <source>
        <strain evidence="4">Hsosn_3</strain>
        <tissue evidence="4">Leaf</tissue>
    </source>
</reference>
<evidence type="ECO:0000256" key="1">
    <source>
        <dbReference type="PROSITE-ProRule" id="PRU00325"/>
    </source>
</evidence>
<keyword evidence="1" id="KW-0863">Zinc-finger</keyword>
<accession>A0AAD8I0L2</accession>
<evidence type="ECO:0000259" key="3">
    <source>
        <dbReference type="PROSITE" id="PS50966"/>
    </source>
</evidence>
<protein>
    <recommendedName>
        <fullName evidence="3">SWIM-type domain-containing protein</fullName>
    </recommendedName>
</protein>
<dbReference type="AlphaFoldDB" id="A0AAD8I0L2"/>
<dbReference type="Proteomes" id="UP001237642">
    <property type="component" value="Unassembled WGS sequence"/>
</dbReference>
<gene>
    <name evidence="4" type="ORF">POM88_032031</name>
</gene>
<keyword evidence="5" id="KW-1185">Reference proteome</keyword>
<keyword evidence="1" id="KW-0862">Zinc</keyword>
<feature type="domain" description="SWIM-type" evidence="3">
    <location>
        <begin position="450"/>
        <end position="486"/>
    </location>
</feature>
<dbReference type="EMBL" id="JAUIZM010000007">
    <property type="protein sequence ID" value="KAK1375838.1"/>
    <property type="molecule type" value="Genomic_DNA"/>
</dbReference>
<organism evidence="4 5">
    <name type="scientific">Heracleum sosnowskyi</name>
    <dbReference type="NCBI Taxonomy" id="360622"/>
    <lineage>
        <taxon>Eukaryota</taxon>
        <taxon>Viridiplantae</taxon>
        <taxon>Streptophyta</taxon>
        <taxon>Embryophyta</taxon>
        <taxon>Tracheophyta</taxon>
        <taxon>Spermatophyta</taxon>
        <taxon>Magnoliopsida</taxon>
        <taxon>eudicotyledons</taxon>
        <taxon>Gunneridae</taxon>
        <taxon>Pentapetalae</taxon>
        <taxon>asterids</taxon>
        <taxon>campanulids</taxon>
        <taxon>Apiales</taxon>
        <taxon>Apiaceae</taxon>
        <taxon>Apioideae</taxon>
        <taxon>apioid superclade</taxon>
        <taxon>Tordylieae</taxon>
        <taxon>Tordyliinae</taxon>
        <taxon>Heracleum</taxon>
    </lineage>
</organism>
<dbReference type="GO" id="GO:0008270">
    <property type="term" value="F:zinc ion binding"/>
    <property type="evidence" value="ECO:0007669"/>
    <property type="project" value="UniProtKB-KW"/>
</dbReference>
<reference evidence="4" key="1">
    <citation type="submission" date="2023-02" db="EMBL/GenBank/DDBJ databases">
        <title>Genome of toxic invasive species Heracleum sosnowskyi carries increased number of genes despite the absence of recent whole-genome duplications.</title>
        <authorList>
            <person name="Schelkunov M."/>
            <person name="Shtratnikova V."/>
            <person name="Makarenko M."/>
            <person name="Klepikova A."/>
            <person name="Omelchenko D."/>
            <person name="Novikova G."/>
            <person name="Obukhova E."/>
            <person name="Bogdanov V."/>
            <person name="Penin A."/>
            <person name="Logacheva M."/>
        </authorList>
    </citation>
    <scope>NUCLEOTIDE SEQUENCE</scope>
    <source>
        <strain evidence="4">Hsosn_3</strain>
        <tissue evidence="4">Leaf</tissue>
    </source>
</reference>
<dbReference type="InterPro" id="IPR007527">
    <property type="entry name" value="Znf_SWIM"/>
</dbReference>
<evidence type="ECO:0000256" key="2">
    <source>
        <dbReference type="SAM" id="MobiDB-lite"/>
    </source>
</evidence>
<dbReference type="PANTHER" id="PTHR47718:SF17">
    <property type="entry name" value="PROTEIN FAR1-RELATED SEQUENCE 5-LIKE"/>
    <property type="match status" value="1"/>
</dbReference>
<name>A0AAD8I0L2_9APIA</name>
<evidence type="ECO:0000313" key="5">
    <source>
        <dbReference type="Proteomes" id="UP001237642"/>
    </source>
</evidence>
<proteinExistence type="predicted"/>
<keyword evidence="1" id="KW-0479">Metal-binding</keyword>
<evidence type="ECO:0000313" key="4">
    <source>
        <dbReference type="EMBL" id="KAK1375838.1"/>
    </source>
</evidence>
<dbReference type="PANTHER" id="PTHR47718">
    <property type="entry name" value="OS01G0519700 PROTEIN"/>
    <property type="match status" value="1"/>
</dbReference>
<dbReference type="PROSITE" id="PS50966">
    <property type="entry name" value="ZF_SWIM"/>
    <property type="match status" value="1"/>
</dbReference>
<sequence length="632" mass="73805">MVHSHKLNILERFRIISMKIFMWILTTLHQLTDKNFGYQNVIKNPSRFSAGMNEEKKIKRRRTTTRRCDCEAKIVLKKDNPDTDSCFIHKFVEVHNHALATGAEKQFLRCNRKVTLFHQNFISDHRKTNIGSIRSHSVLKEMVFGYENVGATATDFRNYDRDVRARIGPRDAEMILEKLRLKREASKNTFFYEHRVDKDGHLIGLFWSDAIGRRNYSVFGDTLSFDPTFRTNKYNMVFVPFTGVDNHWSNVTLCMWHIMNKLTGKISPSLACDKVFMKRMKACVWSDYLTEDEFEQNWNAITEEYQLSDNGWLNDIYTIRKEWIPAYFNDVSMAGLLRTTSRSESSNFYFQHFHRSGDTLVDFMKRYDSAMDRQRNLNAQNNRDSEFKFNSITGLKIDKDASRLYTRHLYYLVAEEIEAAWHHTRIDDMPLVNDVKHFKVKDSLLNGKVFEVKVRLSDHDVQCDCKHYTRRGYLCRHAFASLHQCNIDEIPRTFVMTRWTKNAEKRHDTLGSHEIPDYCAEVDEVKLILNEIWFDFQSCMSATGHDRERALKMRAHVNTMKDDMKGSTSQTGVRLTEANIRALIDDEPRSDVVVVQNPNISRNKGCGSRIKSGKEKSMDAINASEENVASAD</sequence>